<dbReference type="Pfam" id="PF04616">
    <property type="entry name" value="Glyco_hydro_43"/>
    <property type="match status" value="1"/>
</dbReference>
<dbReference type="PANTHER" id="PTHR42812">
    <property type="entry name" value="BETA-XYLOSIDASE"/>
    <property type="match status" value="1"/>
</dbReference>
<feature type="active site" description="Proton donor" evidence="4">
    <location>
        <position position="238"/>
    </location>
</feature>
<dbReference type="EMBL" id="JAVRRL010000032">
    <property type="protein sequence ID" value="KAK5112229.1"/>
    <property type="molecule type" value="Genomic_DNA"/>
</dbReference>
<reference evidence="8" key="1">
    <citation type="submission" date="2023-08" db="EMBL/GenBank/DDBJ databases">
        <title>Black Yeasts Isolated from many extreme environments.</title>
        <authorList>
            <person name="Coleine C."/>
            <person name="Stajich J.E."/>
            <person name="Selbmann L."/>
        </authorList>
    </citation>
    <scope>NUCLEOTIDE SEQUENCE</scope>
    <source>
        <strain evidence="8">CCFEE 5401</strain>
    </source>
</reference>
<dbReference type="SUPFAM" id="SSF75005">
    <property type="entry name" value="Arabinanase/levansucrase/invertase"/>
    <property type="match status" value="1"/>
</dbReference>
<dbReference type="GO" id="GO:0004553">
    <property type="term" value="F:hydrolase activity, hydrolyzing O-glycosyl compounds"/>
    <property type="evidence" value="ECO:0007669"/>
    <property type="project" value="InterPro"/>
</dbReference>
<feature type="signal peptide" evidence="7">
    <location>
        <begin position="1"/>
        <end position="17"/>
    </location>
</feature>
<dbReference type="PANTHER" id="PTHR42812:SF5">
    <property type="entry name" value="ENDO-ARABINASE"/>
    <property type="match status" value="1"/>
</dbReference>
<dbReference type="Gene3D" id="2.115.10.20">
    <property type="entry name" value="Glycosyl hydrolase domain, family 43"/>
    <property type="match status" value="1"/>
</dbReference>
<dbReference type="InterPro" id="IPR006710">
    <property type="entry name" value="Glyco_hydro_43"/>
</dbReference>
<evidence type="ECO:0000313" key="8">
    <source>
        <dbReference type="EMBL" id="KAK5112229.1"/>
    </source>
</evidence>
<proteinExistence type="inferred from homology"/>
<sequence>MSYLFAGLSLLILSAHASPIPALDVAKRWTSTVGGGGNANFPDPAVTEVDGKWYAFATRTIGSSIHIQVAESSDFSTWTIATNPDGSQHDALPNLPSWVNAASPNTWAPDIVQLEDNTFIMYYSATTASNPSAHCIGAAKASTILGPYEPTSPDALICPIDQGGAIDASGFTDAGQRYIVYKIDGNSIGHGGACGGNVAPYVPTPLMLQAVAADGLTLQGASTILLDNAGASDQGIVEAPALTKVGPTYILFFSSNCFAAGQYTLSYATSQSISGPYIRATQPLLSTGTQGLKSPGGADVHTDGVHIVFHGGYDGGRTMYQGTISVESGVVSIDSGDWTAYILGGLESGAQSAQA</sequence>
<protein>
    <recommendedName>
        <fullName evidence="10">Glycoside hydrolase family 43 protein</fullName>
    </recommendedName>
</protein>
<dbReference type="InterPro" id="IPR051795">
    <property type="entry name" value="Glycosyl_Hydrlase_43"/>
</dbReference>
<comment type="caution">
    <text evidence="8">The sequence shown here is derived from an EMBL/GenBank/DDBJ whole genome shotgun (WGS) entry which is preliminary data.</text>
</comment>
<keyword evidence="7" id="KW-0732">Signal</keyword>
<evidence type="ECO:0000256" key="7">
    <source>
        <dbReference type="SAM" id="SignalP"/>
    </source>
</evidence>
<feature type="site" description="Important for catalytic activity, responsible for pKa modulation of the active site Glu and correct orientation of both the proton donor and substrate" evidence="5">
    <location>
        <position position="167"/>
    </location>
</feature>
<evidence type="ECO:0000256" key="1">
    <source>
        <dbReference type="ARBA" id="ARBA00009865"/>
    </source>
</evidence>
<dbReference type="AlphaFoldDB" id="A0AAN7TDZ9"/>
<name>A0AAN7TDZ9_9PEZI</name>
<dbReference type="InterPro" id="IPR023296">
    <property type="entry name" value="Glyco_hydro_beta-prop_sf"/>
</dbReference>
<evidence type="ECO:0008006" key="10">
    <source>
        <dbReference type="Google" id="ProtNLM"/>
    </source>
</evidence>
<evidence type="ECO:0000256" key="5">
    <source>
        <dbReference type="PIRSR" id="PIRSR606710-2"/>
    </source>
</evidence>
<evidence type="ECO:0000256" key="2">
    <source>
        <dbReference type="ARBA" id="ARBA00022801"/>
    </source>
</evidence>
<evidence type="ECO:0000256" key="6">
    <source>
        <dbReference type="RuleBase" id="RU361187"/>
    </source>
</evidence>
<keyword evidence="2 6" id="KW-0378">Hydrolase</keyword>
<dbReference type="GO" id="GO:0005975">
    <property type="term" value="P:carbohydrate metabolic process"/>
    <property type="evidence" value="ECO:0007669"/>
    <property type="project" value="InterPro"/>
</dbReference>
<feature type="active site" description="Proton acceptor" evidence="4">
    <location>
        <position position="43"/>
    </location>
</feature>
<evidence type="ECO:0000256" key="4">
    <source>
        <dbReference type="PIRSR" id="PIRSR606710-1"/>
    </source>
</evidence>
<organism evidence="8 9">
    <name type="scientific">Meristemomyces frigidus</name>
    <dbReference type="NCBI Taxonomy" id="1508187"/>
    <lineage>
        <taxon>Eukaryota</taxon>
        <taxon>Fungi</taxon>
        <taxon>Dikarya</taxon>
        <taxon>Ascomycota</taxon>
        <taxon>Pezizomycotina</taxon>
        <taxon>Dothideomycetes</taxon>
        <taxon>Dothideomycetidae</taxon>
        <taxon>Mycosphaerellales</taxon>
        <taxon>Teratosphaeriaceae</taxon>
        <taxon>Meristemomyces</taxon>
    </lineage>
</organism>
<accession>A0AAN7TDZ9</accession>
<dbReference type="Proteomes" id="UP001310890">
    <property type="component" value="Unassembled WGS sequence"/>
</dbReference>
<evidence type="ECO:0000256" key="3">
    <source>
        <dbReference type="ARBA" id="ARBA00023295"/>
    </source>
</evidence>
<evidence type="ECO:0000313" key="9">
    <source>
        <dbReference type="Proteomes" id="UP001310890"/>
    </source>
</evidence>
<keyword evidence="3 6" id="KW-0326">Glycosidase</keyword>
<gene>
    <name evidence="8" type="ORF">LTR62_004390</name>
</gene>
<comment type="similarity">
    <text evidence="1 6">Belongs to the glycosyl hydrolase 43 family.</text>
</comment>
<feature type="chain" id="PRO_5043022496" description="Glycoside hydrolase family 43 protein" evidence="7">
    <location>
        <begin position="18"/>
        <end position="355"/>
    </location>
</feature>
<dbReference type="CDD" id="cd08999">
    <property type="entry name" value="GH43_ABN-like"/>
    <property type="match status" value="1"/>
</dbReference>